<comment type="caution">
    <text evidence="2">The sequence shown here is derived from an EMBL/GenBank/DDBJ whole genome shotgun (WGS) entry which is preliminary data.</text>
</comment>
<accession>A0A424YXQ2</accession>
<evidence type="ECO:0000313" key="3">
    <source>
        <dbReference type="Proteomes" id="UP000284763"/>
    </source>
</evidence>
<dbReference type="Pfam" id="PF01894">
    <property type="entry name" value="YjbQ"/>
    <property type="match status" value="1"/>
</dbReference>
<dbReference type="PIRSF" id="PIRSF004681">
    <property type="entry name" value="UCP004681"/>
    <property type="match status" value="1"/>
</dbReference>
<dbReference type="InterPro" id="IPR035917">
    <property type="entry name" value="YjbQ-like_sf"/>
</dbReference>
<dbReference type="PANTHER" id="PTHR30615">
    <property type="entry name" value="UNCHARACTERIZED PROTEIN YJBQ-RELATED"/>
    <property type="match status" value="1"/>
</dbReference>
<proteinExistence type="inferred from homology"/>
<sequence length="133" mass="15205">MKILTRKRTDIIDITSRVNSQIQKSDLNDGICVIYSKHTTNSLVINENEKKLLSDISKLLAKLIPDGKDYLHDSIDNNAAAHLKSTLLNNSLAVPFKNKELELGRWQSLFLFEFDGPRERNLLVSLVKCDNFY</sequence>
<dbReference type="Gene3D" id="2.60.120.460">
    <property type="entry name" value="YjbQ-like"/>
    <property type="match status" value="1"/>
</dbReference>
<dbReference type="EMBL" id="QZAB01000336">
    <property type="protein sequence ID" value="RQD85176.1"/>
    <property type="molecule type" value="Genomic_DNA"/>
</dbReference>
<reference evidence="2 3" key="1">
    <citation type="submission" date="2018-08" db="EMBL/GenBank/DDBJ databases">
        <title>The metabolism and importance of syntrophic acetate oxidation coupled to methane or sulfide production in haloalkaline environments.</title>
        <authorList>
            <person name="Timmers P.H.A."/>
            <person name="Vavourakis C.D."/>
            <person name="Sorokin D.Y."/>
            <person name="Sinninghe Damste J.S."/>
            <person name="Muyzer G."/>
            <person name="Stams A.J.M."/>
            <person name="Plugge C.M."/>
        </authorList>
    </citation>
    <scope>NUCLEOTIDE SEQUENCE [LARGE SCALE GENOMIC DNA]</scope>
    <source>
        <strain evidence="2">MSAO_Arc3</strain>
    </source>
</reference>
<name>A0A424YXQ2_9EURY</name>
<organism evidence="2 3">
    <name type="scientific">Methanosalsum natronophilum</name>
    <dbReference type="NCBI Taxonomy" id="768733"/>
    <lineage>
        <taxon>Archaea</taxon>
        <taxon>Methanobacteriati</taxon>
        <taxon>Methanobacteriota</taxon>
        <taxon>Stenosarchaea group</taxon>
        <taxon>Methanomicrobia</taxon>
        <taxon>Methanosarcinales</taxon>
        <taxon>Methanosarcinaceae</taxon>
        <taxon>Methanosalsum</taxon>
    </lineage>
</organism>
<dbReference type="NCBIfam" id="TIGR00149">
    <property type="entry name" value="TIGR00149_YjbQ"/>
    <property type="match status" value="1"/>
</dbReference>
<dbReference type="PANTHER" id="PTHR30615:SF8">
    <property type="entry name" value="UPF0047 PROTEIN C4A8.02C"/>
    <property type="match status" value="1"/>
</dbReference>
<evidence type="ECO:0000256" key="1">
    <source>
        <dbReference type="ARBA" id="ARBA00005534"/>
    </source>
</evidence>
<dbReference type="AlphaFoldDB" id="A0A424YXQ2"/>
<gene>
    <name evidence="2" type="ORF">D5R95_05340</name>
</gene>
<evidence type="ECO:0000313" key="2">
    <source>
        <dbReference type="EMBL" id="RQD85176.1"/>
    </source>
</evidence>
<dbReference type="InterPro" id="IPR001602">
    <property type="entry name" value="UPF0047_YjbQ-like"/>
</dbReference>
<dbReference type="SUPFAM" id="SSF111038">
    <property type="entry name" value="YjbQ-like"/>
    <property type="match status" value="1"/>
</dbReference>
<comment type="similarity">
    <text evidence="1">Belongs to the UPF0047 family.</text>
</comment>
<protein>
    <submittedName>
        <fullName evidence="2">YjbQ family protein</fullName>
    </submittedName>
</protein>
<dbReference type="Proteomes" id="UP000284763">
    <property type="component" value="Unassembled WGS sequence"/>
</dbReference>